<evidence type="ECO:0000256" key="1">
    <source>
        <dbReference type="SAM" id="MobiDB-lite"/>
    </source>
</evidence>
<evidence type="ECO:0000313" key="2">
    <source>
        <dbReference type="EMBL" id="OHS92776.1"/>
    </source>
</evidence>
<sequence>MSKIHLKRTAQSSNPMPPPSIFTDDQIQNFTINFNGIPKNIVINSGTTNKRHRVPRMNTYSQTAPSSQQVSLGLQKVVQILGIKPDDLSPELRENLDRILNQQENFNSNQSDGNSIESISEKIDYLNYHPIDLQNCVFDKETIFSGIIRYIFLLSNEKMNIEEISFLYRSKRSGTFPENVIDYKSPNAFGTDSSQCAPYFGIKFNHIKVRPFAYAIQSAKQRYNVNHLSTFLFQAKNENDKKWTTLDEQCNITKLSRACESEIFFVDTDEFYSEFRIYQNGKSHANNYGFDLSGIEIHGDIKETQ</sequence>
<evidence type="ECO:0000313" key="3">
    <source>
        <dbReference type="Proteomes" id="UP000179807"/>
    </source>
</evidence>
<accession>A0A1J4IZK3</accession>
<organism evidence="2 3">
    <name type="scientific">Tritrichomonas foetus</name>
    <dbReference type="NCBI Taxonomy" id="1144522"/>
    <lineage>
        <taxon>Eukaryota</taxon>
        <taxon>Metamonada</taxon>
        <taxon>Parabasalia</taxon>
        <taxon>Tritrichomonadida</taxon>
        <taxon>Tritrichomonadidae</taxon>
        <taxon>Tritrichomonas</taxon>
    </lineage>
</organism>
<gene>
    <name evidence="2" type="ORF">TRFO_12338</name>
</gene>
<proteinExistence type="predicted"/>
<dbReference type="EMBL" id="MLAK01001470">
    <property type="protein sequence ID" value="OHS92776.1"/>
    <property type="molecule type" value="Genomic_DNA"/>
</dbReference>
<protein>
    <submittedName>
        <fullName evidence="2">Uncharacterized protein</fullName>
    </submittedName>
</protein>
<dbReference type="AlphaFoldDB" id="A0A1J4IZK3"/>
<dbReference type="Proteomes" id="UP000179807">
    <property type="component" value="Unassembled WGS sequence"/>
</dbReference>
<dbReference type="GeneID" id="94831278"/>
<keyword evidence="3" id="KW-1185">Reference proteome</keyword>
<feature type="region of interest" description="Disordered" evidence="1">
    <location>
        <begin position="1"/>
        <end position="20"/>
    </location>
</feature>
<name>A0A1J4IZK3_9EUKA</name>
<dbReference type="RefSeq" id="XP_068345913.1">
    <property type="nucleotide sequence ID" value="XM_068496574.1"/>
</dbReference>
<dbReference type="VEuPathDB" id="TrichDB:TRFO_12338"/>
<comment type="caution">
    <text evidence="2">The sequence shown here is derived from an EMBL/GenBank/DDBJ whole genome shotgun (WGS) entry which is preliminary data.</text>
</comment>
<reference evidence="2" key="1">
    <citation type="submission" date="2016-10" db="EMBL/GenBank/DDBJ databases">
        <authorList>
            <person name="Benchimol M."/>
            <person name="Almeida L.G."/>
            <person name="Vasconcelos A.T."/>
            <person name="Perreira-Neves A."/>
            <person name="Rosa I.A."/>
            <person name="Tasca T."/>
            <person name="Bogo M.R."/>
            <person name="de Souza W."/>
        </authorList>
    </citation>
    <scope>NUCLEOTIDE SEQUENCE [LARGE SCALE GENOMIC DNA]</scope>
    <source>
        <strain evidence="2">K</strain>
    </source>
</reference>